<comment type="similarity">
    <text evidence="1">Belongs to the glycosyltransferase 10 family.</text>
</comment>
<dbReference type="InterPro" id="IPR055270">
    <property type="entry name" value="Glyco_tran_10_C"/>
</dbReference>
<feature type="non-terminal residue" evidence="3">
    <location>
        <position position="85"/>
    </location>
</feature>
<comment type="subcellular location">
    <subcellularLocation>
        <location evidence="1">Golgi apparatus</location>
        <location evidence="1">Golgi stack membrane</location>
        <topology evidence="1">Single-pass type II membrane protein</topology>
    </subcellularLocation>
</comment>
<dbReference type="GO" id="GO:0032580">
    <property type="term" value="C:Golgi cisterna membrane"/>
    <property type="evidence" value="ECO:0007669"/>
    <property type="project" value="UniProtKB-SubCell"/>
</dbReference>
<protein>
    <recommendedName>
        <fullName evidence="1">Fucosyltransferase</fullName>
        <ecNumber evidence="1">2.4.1.-</ecNumber>
    </recommendedName>
</protein>
<proteinExistence type="inferred from homology"/>
<accession>A0AAV5T2F7</accession>
<sequence>YRLNNFTYFDHPYIVPAVSEEEKRKRRPLSEEGFNQIYRNKSHTILAVISNCNAESGRLEYIAELAKHITVTKVGGCFGNRRTQE</sequence>
<feature type="domain" description="Fucosyltransferase C-terminal" evidence="2">
    <location>
        <begin position="39"/>
        <end position="83"/>
    </location>
</feature>
<dbReference type="EC" id="2.4.1.-" evidence="1"/>
<dbReference type="GO" id="GO:0016757">
    <property type="term" value="F:glycosyltransferase activity"/>
    <property type="evidence" value="ECO:0007669"/>
    <property type="project" value="UniProtKB-UniRule"/>
</dbReference>
<organism evidence="3 4">
    <name type="scientific">Pristionchus entomophagus</name>
    <dbReference type="NCBI Taxonomy" id="358040"/>
    <lineage>
        <taxon>Eukaryota</taxon>
        <taxon>Metazoa</taxon>
        <taxon>Ecdysozoa</taxon>
        <taxon>Nematoda</taxon>
        <taxon>Chromadorea</taxon>
        <taxon>Rhabditida</taxon>
        <taxon>Rhabditina</taxon>
        <taxon>Diplogasteromorpha</taxon>
        <taxon>Diplogasteroidea</taxon>
        <taxon>Neodiplogasteridae</taxon>
        <taxon>Pristionchus</taxon>
    </lineage>
</organism>
<dbReference type="AlphaFoldDB" id="A0AAV5T2F7"/>
<reference evidence="3" key="1">
    <citation type="submission" date="2023-10" db="EMBL/GenBank/DDBJ databases">
        <title>Genome assembly of Pristionchus species.</title>
        <authorList>
            <person name="Yoshida K."/>
            <person name="Sommer R.J."/>
        </authorList>
    </citation>
    <scope>NUCLEOTIDE SEQUENCE</scope>
    <source>
        <strain evidence="3">RS0144</strain>
    </source>
</reference>
<keyword evidence="1" id="KW-0333">Golgi apparatus</keyword>
<gene>
    <name evidence="3" type="ORF">PENTCL1PPCAC_8087</name>
</gene>
<comment type="caution">
    <text evidence="3">The sequence shown here is derived from an EMBL/GenBank/DDBJ whole genome shotgun (WGS) entry which is preliminary data.</text>
</comment>
<keyword evidence="1" id="KW-0472">Membrane</keyword>
<evidence type="ECO:0000259" key="2">
    <source>
        <dbReference type="Pfam" id="PF00852"/>
    </source>
</evidence>
<dbReference type="Proteomes" id="UP001432027">
    <property type="component" value="Unassembled WGS sequence"/>
</dbReference>
<name>A0AAV5T2F7_9BILA</name>
<dbReference type="InterPro" id="IPR038577">
    <property type="entry name" value="GT10-like_C_sf"/>
</dbReference>
<evidence type="ECO:0000313" key="3">
    <source>
        <dbReference type="EMBL" id="GMS85911.1"/>
    </source>
</evidence>
<dbReference type="Gene3D" id="3.40.50.11660">
    <property type="entry name" value="Glycosyl transferase family 10, C-terminal domain"/>
    <property type="match status" value="1"/>
</dbReference>
<evidence type="ECO:0000256" key="1">
    <source>
        <dbReference type="RuleBase" id="RU003832"/>
    </source>
</evidence>
<keyword evidence="1" id="KW-0328">Glycosyltransferase</keyword>
<evidence type="ECO:0000313" key="4">
    <source>
        <dbReference type="Proteomes" id="UP001432027"/>
    </source>
</evidence>
<feature type="non-terminal residue" evidence="3">
    <location>
        <position position="1"/>
    </location>
</feature>
<dbReference type="Pfam" id="PF00852">
    <property type="entry name" value="Glyco_transf_10"/>
    <property type="match status" value="1"/>
</dbReference>
<dbReference type="EMBL" id="BTSX01000002">
    <property type="protein sequence ID" value="GMS85911.1"/>
    <property type="molecule type" value="Genomic_DNA"/>
</dbReference>
<keyword evidence="1" id="KW-0812">Transmembrane</keyword>
<keyword evidence="1" id="KW-0808">Transferase</keyword>
<keyword evidence="4" id="KW-1185">Reference proteome</keyword>
<dbReference type="SUPFAM" id="SSF53756">
    <property type="entry name" value="UDP-Glycosyltransferase/glycogen phosphorylase"/>
    <property type="match status" value="1"/>
</dbReference>